<dbReference type="AlphaFoldDB" id="A0AA97FB33"/>
<dbReference type="SUPFAM" id="SSF56747">
    <property type="entry name" value="Prim-pol domain"/>
    <property type="match status" value="1"/>
</dbReference>
<dbReference type="PANTHER" id="PTHR34985:SF1">
    <property type="entry name" value="SLR0554 PROTEIN"/>
    <property type="match status" value="1"/>
</dbReference>
<reference evidence="2 3" key="1">
    <citation type="submission" date="2023-10" db="EMBL/GenBank/DDBJ databases">
        <title>Complete genome sequence of a Sphingomonadaceae bacterium.</title>
        <authorList>
            <person name="Yan C."/>
        </authorList>
    </citation>
    <scope>NUCLEOTIDE SEQUENCE [LARGE SCALE GENOMIC DNA]</scope>
    <source>
        <strain evidence="2 3">SCSIO 66989</strain>
    </source>
</reference>
<evidence type="ECO:0000313" key="2">
    <source>
        <dbReference type="EMBL" id="WOE76362.1"/>
    </source>
</evidence>
<dbReference type="InterPro" id="IPR014819">
    <property type="entry name" value="PriCT_2"/>
</dbReference>
<accession>A0AA97FB33</accession>
<dbReference type="GO" id="GO:0016817">
    <property type="term" value="F:hydrolase activity, acting on acid anhydrides"/>
    <property type="evidence" value="ECO:0007669"/>
    <property type="project" value="InterPro"/>
</dbReference>
<dbReference type="Pfam" id="PF09250">
    <property type="entry name" value="Prim-Pol"/>
    <property type="match status" value="1"/>
</dbReference>
<dbReference type="PANTHER" id="PTHR34985">
    <property type="entry name" value="SLR0554 PROTEIN"/>
    <property type="match status" value="1"/>
</dbReference>
<organism evidence="2 3">
    <name type="scientific">Alterisphingorhabdus coralli</name>
    <dbReference type="NCBI Taxonomy" id="3071408"/>
    <lineage>
        <taxon>Bacteria</taxon>
        <taxon>Pseudomonadati</taxon>
        <taxon>Pseudomonadota</taxon>
        <taxon>Alphaproteobacteria</taxon>
        <taxon>Sphingomonadales</taxon>
        <taxon>Sphingomonadaceae</taxon>
        <taxon>Alterisphingorhabdus (ex Yan et al. 2024)</taxon>
    </lineage>
</organism>
<dbReference type="Proteomes" id="UP001302429">
    <property type="component" value="Chromosome"/>
</dbReference>
<name>A0AA97FB33_9SPHN</name>
<proteinExistence type="predicted"/>
<dbReference type="EMBL" id="CP136594">
    <property type="protein sequence ID" value="WOE76362.1"/>
    <property type="molecule type" value="Genomic_DNA"/>
</dbReference>
<keyword evidence="3" id="KW-1185">Reference proteome</keyword>
<dbReference type="Pfam" id="PF05272">
    <property type="entry name" value="VapE-like_dom"/>
    <property type="match status" value="1"/>
</dbReference>
<dbReference type="KEGG" id="acoa:RB602_06515"/>
<feature type="domain" description="DNA primase/polymerase bifunctional N-terminal" evidence="1">
    <location>
        <begin position="7"/>
        <end position="186"/>
    </location>
</feature>
<dbReference type="SMART" id="SM00943">
    <property type="entry name" value="Prim-Pol"/>
    <property type="match status" value="1"/>
</dbReference>
<gene>
    <name evidence="2" type="ORF">RB602_06515</name>
</gene>
<protein>
    <submittedName>
        <fullName evidence="2">VapE family protein</fullName>
    </submittedName>
</protein>
<dbReference type="InterPro" id="IPR015330">
    <property type="entry name" value="DNA_primase/pol_bifunc_N"/>
</dbReference>
<evidence type="ECO:0000313" key="3">
    <source>
        <dbReference type="Proteomes" id="UP001302429"/>
    </source>
</evidence>
<dbReference type="Pfam" id="PF08707">
    <property type="entry name" value="PriCT_2"/>
    <property type="match status" value="1"/>
</dbReference>
<dbReference type="InterPro" id="IPR007936">
    <property type="entry name" value="VapE-like_dom"/>
</dbReference>
<sequence>MSLLNILGPFIDSGFSIHWLHEQSKAPVERSWSSVPRKTRDELAALYRDGYNVGVRLGDPSKVAGGFLHVIDLDIRNEELADEAHEILGGLIPGYKALPVVLSGSGGESRHYYFITSEAFRSKKIARSEGFSMVMDPQKQRPVKKFDWEIELFGTGKQVAMPPSVHPDTGAEYTWERPFDFDELALGIAPSIAAAIVSGLPGVSGAIDGDADDRPPLGLSIAEAKGHVFALPVDEWCEDRDGWFQVGMALHHEFAGRGLEGDAFALWCDFSGQSEKFDINDARRVWLSFKDNKTRNIRMATIIQAAKLARFEQKFDAIIDGHDGFSDGAENEGNQSIDDLLGTKSDAFAALDDLGEKLPTQPGKAEWMSKFHLNDKGAIRPTLPNVGLIIANDIRIKGIVAYNEFSDMIVRIGKPAKLVKFREGPKGVKQLTGKIWDRKDLVNGDLWRDVHDSTVRDLIETPTTQGGYGFKVPKQDLNDAITNVAEANGFHPVREYLEKLEWDGEDRIETLFVRYFNAPDNAYSRGVARNMMIAAVTRIYEPGHKFDYAVILEGMQGRRKSTFIETLSKGWFGELASDFDNTNKMVESMQNAWLMEIPELSGFSRHDNQQIKAFISRRVDHTRLAYARRVQDFPRQCIFIGSTNDRKYLRDETGGRRFWPVECLLPEGDTIDTEALGREVDQLWAEAVRAYRKMREAKPHGILPLYLSDSNAAYLAAELQESRRIETAEDAMAGQLIAWLDTPFIPGDGFEKGEPKKRNVTCLKQLWIEALGNDPRSYNSQSAQLVGRAMNSVKGWSNRSTGRVPFEKYGRQRAYTREGYHASQLYLDNLP</sequence>
<dbReference type="RefSeq" id="WP_317084028.1">
    <property type="nucleotide sequence ID" value="NZ_CP136594.1"/>
</dbReference>
<evidence type="ECO:0000259" key="1">
    <source>
        <dbReference type="SMART" id="SM00943"/>
    </source>
</evidence>